<organism evidence="4 5">
    <name type="scientific">Tothia fuscella</name>
    <dbReference type="NCBI Taxonomy" id="1048955"/>
    <lineage>
        <taxon>Eukaryota</taxon>
        <taxon>Fungi</taxon>
        <taxon>Dikarya</taxon>
        <taxon>Ascomycota</taxon>
        <taxon>Pezizomycotina</taxon>
        <taxon>Dothideomycetes</taxon>
        <taxon>Pleosporomycetidae</taxon>
        <taxon>Venturiales</taxon>
        <taxon>Cylindrosympodiaceae</taxon>
        <taxon>Tothia</taxon>
    </lineage>
</organism>
<dbReference type="Gene3D" id="3.30.560.10">
    <property type="entry name" value="Glucose Oxidase, domain 3"/>
    <property type="match status" value="1"/>
</dbReference>
<feature type="domain" description="Glucose-methanol-choline oxidoreductase N-terminal" evidence="3">
    <location>
        <begin position="278"/>
        <end position="292"/>
    </location>
</feature>
<evidence type="ECO:0000256" key="2">
    <source>
        <dbReference type="PIRSR" id="PIRSR000137-2"/>
    </source>
</evidence>
<dbReference type="PIRSF" id="PIRSF000137">
    <property type="entry name" value="Alcohol_oxidase"/>
    <property type="match status" value="1"/>
</dbReference>
<dbReference type="InterPro" id="IPR036188">
    <property type="entry name" value="FAD/NAD-bd_sf"/>
</dbReference>
<proteinExistence type="inferred from homology"/>
<comment type="cofactor">
    <cofactor evidence="2">
        <name>FAD</name>
        <dbReference type="ChEBI" id="CHEBI:57692"/>
    </cofactor>
</comment>
<keyword evidence="2" id="KW-0285">Flavoprotein</keyword>
<comment type="similarity">
    <text evidence="1">Belongs to the GMC oxidoreductase family.</text>
</comment>
<dbReference type="InterPro" id="IPR012132">
    <property type="entry name" value="GMC_OxRdtase"/>
</dbReference>
<accession>A0A9P4NY58</accession>
<dbReference type="AlphaFoldDB" id="A0A9P4NY58"/>
<dbReference type="OrthoDB" id="269227at2759"/>
<sequence>MSPMTSISTFDYAIIGGGTAGLTIAARLTENPAVTVAVLEAGLDRSDDVTVLAPGLATVMYGNPEYDWIYETVPQISANGQVIGMPRGKQLGGSSAINLLFWTHSSRKDIDNWGRLGNKDWSWDAILPYFERSEKYIAPSAGTARDLNTSYINSSLHGRSGAIGNGFPETHGEFDVAWPQTYANLDLGVDGDPRDGVALGGYTNLINVDPIGSKRSYAATAYYLPAKERPNLRVITNAMVSKILFSKEHAPTATGVEYSINGTNYTLMAKREVILSAGSIGSPQILELSGIGAKNILEPLGIKSVIDNPGVGENLQDHIYIPIGYEAMDGIFTFDSFRDPAVAGAAFERYISNGTGPLATGATSSALLSYAQILSSGEKRSIPKCMSRGLHGLNPGLREQYALILEDLLDPNECVAQELDVPSGMSPLLANDTTKLFVTSSPGNYFSLLGVLEHPFSRGSIHVSSPNVNIYPTIDPRYLSHEADVEILSKIALHLQTVATTAPLSQKLKGGGTVYQPGYYHLNETNVEDFVRKYVQSEFHPIGTCAMLPKAKGGVVDEKLSVYGVKGLRVVDASIFPILPRANLQTLVYAVAERAAEWILEDLEGR</sequence>
<gene>
    <name evidence="4" type="ORF">EJ08DRAFT_74254</name>
</gene>
<dbReference type="SUPFAM" id="SSF54373">
    <property type="entry name" value="FAD-linked reductases, C-terminal domain"/>
    <property type="match status" value="1"/>
</dbReference>
<evidence type="ECO:0000313" key="4">
    <source>
        <dbReference type="EMBL" id="KAF2433304.1"/>
    </source>
</evidence>
<dbReference type="Pfam" id="PF05199">
    <property type="entry name" value="GMC_oxred_C"/>
    <property type="match status" value="1"/>
</dbReference>
<dbReference type="EMBL" id="MU007021">
    <property type="protein sequence ID" value="KAF2433304.1"/>
    <property type="molecule type" value="Genomic_DNA"/>
</dbReference>
<name>A0A9P4NY58_9PEZI</name>
<feature type="binding site" evidence="2">
    <location>
        <position position="240"/>
    </location>
    <ligand>
        <name>FAD</name>
        <dbReference type="ChEBI" id="CHEBI:57692"/>
    </ligand>
</feature>
<dbReference type="Proteomes" id="UP000800235">
    <property type="component" value="Unassembled WGS sequence"/>
</dbReference>
<dbReference type="GO" id="GO:0050660">
    <property type="term" value="F:flavin adenine dinucleotide binding"/>
    <property type="evidence" value="ECO:0007669"/>
    <property type="project" value="InterPro"/>
</dbReference>
<protein>
    <submittedName>
        <fullName evidence="4">Alcohol oxidase</fullName>
    </submittedName>
</protein>
<dbReference type="SUPFAM" id="SSF51905">
    <property type="entry name" value="FAD/NAD(P)-binding domain"/>
    <property type="match status" value="1"/>
</dbReference>
<reference evidence="4" key="1">
    <citation type="journal article" date="2020" name="Stud. Mycol.">
        <title>101 Dothideomycetes genomes: a test case for predicting lifestyles and emergence of pathogens.</title>
        <authorList>
            <person name="Haridas S."/>
            <person name="Albert R."/>
            <person name="Binder M."/>
            <person name="Bloem J."/>
            <person name="Labutti K."/>
            <person name="Salamov A."/>
            <person name="Andreopoulos B."/>
            <person name="Baker S."/>
            <person name="Barry K."/>
            <person name="Bills G."/>
            <person name="Bluhm B."/>
            <person name="Cannon C."/>
            <person name="Castanera R."/>
            <person name="Culley D."/>
            <person name="Daum C."/>
            <person name="Ezra D."/>
            <person name="Gonzalez J."/>
            <person name="Henrissat B."/>
            <person name="Kuo A."/>
            <person name="Liang C."/>
            <person name="Lipzen A."/>
            <person name="Lutzoni F."/>
            <person name="Magnuson J."/>
            <person name="Mondo S."/>
            <person name="Nolan M."/>
            <person name="Ohm R."/>
            <person name="Pangilinan J."/>
            <person name="Park H.-J."/>
            <person name="Ramirez L."/>
            <person name="Alfaro M."/>
            <person name="Sun H."/>
            <person name="Tritt A."/>
            <person name="Yoshinaga Y."/>
            <person name="Zwiers L.-H."/>
            <person name="Turgeon B."/>
            <person name="Goodwin S."/>
            <person name="Spatafora J."/>
            <person name="Crous P."/>
            <person name="Grigoriev I."/>
        </authorList>
    </citation>
    <scope>NUCLEOTIDE SEQUENCE</scope>
    <source>
        <strain evidence="4">CBS 130266</strain>
    </source>
</reference>
<dbReference type="Gene3D" id="3.50.50.60">
    <property type="entry name" value="FAD/NAD(P)-binding domain"/>
    <property type="match status" value="1"/>
</dbReference>
<evidence type="ECO:0000256" key="1">
    <source>
        <dbReference type="ARBA" id="ARBA00010790"/>
    </source>
</evidence>
<evidence type="ECO:0000313" key="5">
    <source>
        <dbReference type="Proteomes" id="UP000800235"/>
    </source>
</evidence>
<dbReference type="InterPro" id="IPR007867">
    <property type="entry name" value="GMC_OxRtase_C"/>
</dbReference>
<comment type="caution">
    <text evidence="4">The sequence shown here is derived from an EMBL/GenBank/DDBJ whole genome shotgun (WGS) entry which is preliminary data.</text>
</comment>
<dbReference type="PROSITE" id="PS00624">
    <property type="entry name" value="GMC_OXRED_2"/>
    <property type="match status" value="1"/>
</dbReference>
<dbReference type="PANTHER" id="PTHR11552:SF210">
    <property type="entry name" value="GLUCOSE-METHANOL-CHOLINE OXIDOREDUCTASE N-TERMINAL DOMAIN-CONTAINING PROTEIN-RELATED"/>
    <property type="match status" value="1"/>
</dbReference>
<dbReference type="InterPro" id="IPR000172">
    <property type="entry name" value="GMC_OxRdtase_N"/>
</dbReference>
<dbReference type="PANTHER" id="PTHR11552">
    <property type="entry name" value="GLUCOSE-METHANOL-CHOLINE GMC OXIDOREDUCTASE"/>
    <property type="match status" value="1"/>
</dbReference>
<keyword evidence="5" id="KW-1185">Reference proteome</keyword>
<keyword evidence="2" id="KW-0274">FAD</keyword>
<dbReference type="GO" id="GO:0016614">
    <property type="term" value="F:oxidoreductase activity, acting on CH-OH group of donors"/>
    <property type="evidence" value="ECO:0007669"/>
    <property type="project" value="InterPro"/>
</dbReference>
<evidence type="ECO:0000259" key="3">
    <source>
        <dbReference type="PROSITE" id="PS00624"/>
    </source>
</evidence>
<dbReference type="Pfam" id="PF00732">
    <property type="entry name" value="GMC_oxred_N"/>
    <property type="match status" value="1"/>
</dbReference>